<name>A0A0K8VQY3_BACLA</name>
<keyword evidence="1" id="KW-0175">Coiled coil</keyword>
<dbReference type="OrthoDB" id="2152435at2759"/>
<evidence type="ECO:0000256" key="2">
    <source>
        <dbReference type="SAM" id="MobiDB-lite"/>
    </source>
</evidence>
<evidence type="ECO:0000256" key="1">
    <source>
        <dbReference type="SAM" id="Coils"/>
    </source>
</evidence>
<reference evidence="3" key="1">
    <citation type="submission" date="2015-06" db="EMBL/GenBank/DDBJ databases">
        <authorList>
            <person name="Hoefler B.C."/>
            <person name="Straight P.D."/>
        </authorList>
    </citation>
    <scope>NUCLEOTIDE SEQUENCE</scope>
</reference>
<feature type="region of interest" description="Disordered" evidence="2">
    <location>
        <begin position="1"/>
        <end position="20"/>
    </location>
</feature>
<feature type="coiled-coil region" evidence="1">
    <location>
        <begin position="157"/>
        <end position="191"/>
    </location>
</feature>
<dbReference type="AlphaFoldDB" id="A0A0K8VQY3"/>
<gene>
    <name evidence="3" type="ORF">c0_g1_i1</name>
</gene>
<proteinExistence type="predicted"/>
<protein>
    <submittedName>
        <fullName evidence="3">Uncharacterized protein</fullName>
    </submittedName>
</protein>
<organism evidence="3">
    <name type="scientific">Bactrocera latifrons</name>
    <name type="common">Malaysian fruit fly</name>
    <name type="synonym">Chaetodacus latifrons</name>
    <dbReference type="NCBI Taxonomy" id="174628"/>
    <lineage>
        <taxon>Eukaryota</taxon>
        <taxon>Metazoa</taxon>
        <taxon>Ecdysozoa</taxon>
        <taxon>Arthropoda</taxon>
        <taxon>Hexapoda</taxon>
        <taxon>Insecta</taxon>
        <taxon>Pterygota</taxon>
        <taxon>Neoptera</taxon>
        <taxon>Endopterygota</taxon>
        <taxon>Diptera</taxon>
        <taxon>Brachycera</taxon>
        <taxon>Muscomorpha</taxon>
        <taxon>Tephritoidea</taxon>
        <taxon>Tephritidae</taxon>
        <taxon>Bactrocera</taxon>
        <taxon>Bactrocera</taxon>
    </lineage>
</organism>
<sequence length="191" mass="21872">MRVAGKIHNSKPKTAADSIGHTTGLEAVPSQRATKVVGNAELGLRKKKSYTSLLCELTRLKSQQKYLECNQAKLNATHYEDPPISGRSKNNKTLQMINEIETLKAYLEDSLKTYRNNCYCEVQELRQVVGSIREDVQPQRLSQCSLPELRERIINTNTQLIRLCDKNEKELEKLRDECEKIERDNKVIVNV</sequence>
<evidence type="ECO:0000313" key="3">
    <source>
        <dbReference type="EMBL" id="JAI41000.1"/>
    </source>
</evidence>
<accession>A0A0K8VQY3</accession>
<dbReference type="EMBL" id="GDHF01011314">
    <property type="protein sequence ID" value="JAI41000.1"/>
    <property type="molecule type" value="Transcribed_RNA"/>
</dbReference>